<keyword evidence="3" id="KW-1185">Reference proteome</keyword>
<protein>
    <submittedName>
        <fullName evidence="2">Uncharacterized protein</fullName>
    </submittedName>
</protein>
<organism evidence="2 3">
    <name type="scientific">Roseovarius lutimaris</name>
    <dbReference type="NCBI Taxonomy" id="1005928"/>
    <lineage>
        <taxon>Bacteria</taxon>
        <taxon>Pseudomonadati</taxon>
        <taxon>Pseudomonadota</taxon>
        <taxon>Alphaproteobacteria</taxon>
        <taxon>Rhodobacterales</taxon>
        <taxon>Roseobacteraceae</taxon>
        <taxon>Roseovarius</taxon>
    </lineage>
</organism>
<evidence type="ECO:0000313" key="2">
    <source>
        <dbReference type="EMBL" id="SFN98578.1"/>
    </source>
</evidence>
<sequence>MSTQFSGHTTIQIPIVALGWSLGIFLAITFAICVLFGLIFPGATMYQVWLPLLPWVSWISWTSFALGLAEAFAYGWFIALIFGPLFNYFSARTRK</sequence>
<name>A0A1I5DHA1_9RHOB</name>
<accession>A0A1I5DHA1</accession>
<evidence type="ECO:0000256" key="1">
    <source>
        <dbReference type="SAM" id="Phobius"/>
    </source>
</evidence>
<gene>
    <name evidence="2" type="ORF">SAMN04487859_112128</name>
</gene>
<feature type="transmembrane region" description="Helical" evidence="1">
    <location>
        <begin position="20"/>
        <end position="41"/>
    </location>
</feature>
<proteinExistence type="predicted"/>
<dbReference type="Proteomes" id="UP000198599">
    <property type="component" value="Unassembled WGS sequence"/>
</dbReference>
<keyword evidence="1" id="KW-1133">Transmembrane helix</keyword>
<dbReference type="AlphaFoldDB" id="A0A1I5DHA1"/>
<dbReference type="OrthoDB" id="9154118at2"/>
<dbReference type="RefSeq" id="WP_092839081.1">
    <property type="nucleotide sequence ID" value="NZ_FOVP01000012.1"/>
</dbReference>
<reference evidence="3" key="1">
    <citation type="submission" date="2016-10" db="EMBL/GenBank/DDBJ databases">
        <authorList>
            <person name="Varghese N."/>
            <person name="Submissions S."/>
        </authorList>
    </citation>
    <scope>NUCLEOTIDE SEQUENCE [LARGE SCALE GENOMIC DNA]</scope>
    <source>
        <strain evidence="3">DSM 28463</strain>
    </source>
</reference>
<keyword evidence="1" id="KW-0812">Transmembrane</keyword>
<keyword evidence="1" id="KW-0472">Membrane</keyword>
<dbReference type="STRING" id="1005928.SAMN04487859_112128"/>
<dbReference type="Pfam" id="PF18926">
    <property type="entry name" value="DUF5676"/>
    <property type="match status" value="1"/>
</dbReference>
<dbReference type="EMBL" id="FOVP01000012">
    <property type="protein sequence ID" value="SFN98578.1"/>
    <property type="molecule type" value="Genomic_DNA"/>
</dbReference>
<evidence type="ECO:0000313" key="3">
    <source>
        <dbReference type="Proteomes" id="UP000198599"/>
    </source>
</evidence>
<feature type="transmembrane region" description="Helical" evidence="1">
    <location>
        <begin position="72"/>
        <end position="89"/>
    </location>
</feature>
<dbReference type="InterPro" id="IPR044020">
    <property type="entry name" value="DUF5676"/>
</dbReference>